<dbReference type="EMBL" id="FJVC01000166">
    <property type="protein sequence ID" value="CZT44323.1"/>
    <property type="molecule type" value="Genomic_DNA"/>
</dbReference>
<accession>A0A1E1M5D6</accession>
<gene>
    <name evidence="1" type="ORF">RSE6_04476</name>
</gene>
<reference evidence="2" key="1">
    <citation type="submission" date="2016-03" db="EMBL/GenBank/DDBJ databases">
        <authorList>
            <person name="Guldener U."/>
        </authorList>
    </citation>
    <scope>NUCLEOTIDE SEQUENCE [LARGE SCALE GENOMIC DNA]</scope>
</reference>
<dbReference type="Proteomes" id="UP000177625">
    <property type="component" value="Unassembled WGS sequence"/>
</dbReference>
<proteinExistence type="predicted"/>
<evidence type="ECO:0000313" key="2">
    <source>
        <dbReference type="Proteomes" id="UP000177625"/>
    </source>
</evidence>
<evidence type="ECO:0000313" key="1">
    <source>
        <dbReference type="EMBL" id="CZT44323.1"/>
    </source>
</evidence>
<organism evidence="1 2">
    <name type="scientific">Rhynchosporium secalis</name>
    <name type="common">Barley scald fungus</name>
    <dbReference type="NCBI Taxonomy" id="38038"/>
    <lineage>
        <taxon>Eukaryota</taxon>
        <taxon>Fungi</taxon>
        <taxon>Dikarya</taxon>
        <taxon>Ascomycota</taxon>
        <taxon>Pezizomycotina</taxon>
        <taxon>Leotiomycetes</taxon>
        <taxon>Helotiales</taxon>
        <taxon>Ploettnerulaceae</taxon>
        <taxon>Rhynchosporium</taxon>
    </lineage>
</organism>
<keyword evidence="2" id="KW-1185">Reference proteome</keyword>
<protein>
    <submittedName>
        <fullName evidence="1">Uncharacterized protein</fullName>
    </submittedName>
</protein>
<dbReference type="AlphaFoldDB" id="A0A1E1M5D6"/>
<sequence length="92" mass="10149">MDVDDVESGVVLAYHIRDDPHMSQDSWGPDVAMQYAAGQAADTTPYHTGNLGIAKQLTLLGMFFIRTGNSLPIDERNIAYADIEYCSYLHAV</sequence>
<name>A0A1E1M5D6_RHYSE</name>